<keyword evidence="2" id="KW-1185">Reference proteome</keyword>
<gene>
    <name evidence="1" type="ORF">EJ08DRAFT_656355</name>
</gene>
<organism evidence="1 2">
    <name type="scientific">Tothia fuscella</name>
    <dbReference type="NCBI Taxonomy" id="1048955"/>
    <lineage>
        <taxon>Eukaryota</taxon>
        <taxon>Fungi</taxon>
        <taxon>Dikarya</taxon>
        <taxon>Ascomycota</taxon>
        <taxon>Pezizomycotina</taxon>
        <taxon>Dothideomycetes</taxon>
        <taxon>Pleosporomycetidae</taxon>
        <taxon>Venturiales</taxon>
        <taxon>Cylindrosympodiaceae</taxon>
        <taxon>Tothia</taxon>
    </lineage>
</organism>
<evidence type="ECO:0000313" key="1">
    <source>
        <dbReference type="EMBL" id="KAF2435329.1"/>
    </source>
</evidence>
<accession>A0A9P4P293</accession>
<protein>
    <submittedName>
        <fullName evidence="1">Uncharacterized protein</fullName>
    </submittedName>
</protein>
<reference evidence="1" key="1">
    <citation type="journal article" date="2020" name="Stud. Mycol.">
        <title>101 Dothideomycetes genomes: a test case for predicting lifestyles and emergence of pathogens.</title>
        <authorList>
            <person name="Haridas S."/>
            <person name="Albert R."/>
            <person name="Binder M."/>
            <person name="Bloem J."/>
            <person name="Labutti K."/>
            <person name="Salamov A."/>
            <person name="Andreopoulos B."/>
            <person name="Baker S."/>
            <person name="Barry K."/>
            <person name="Bills G."/>
            <person name="Bluhm B."/>
            <person name="Cannon C."/>
            <person name="Castanera R."/>
            <person name="Culley D."/>
            <person name="Daum C."/>
            <person name="Ezra D."/>
            <person name="Gonzalez J."/>
            <person name="Henrissat B."/>
            <person name="Kuo A."/>
            <person name="Liang C."/>
            <person name="Lipzen A."/>
            <person name="Lutzoni F."/>
            <person name="Magnuson J."/>
            <person name="Mondo S."/>
            <person name="Nolan M."/>
            <person name="Ohm R."/>
            <person name="Pangilinan J."/>
            <person name="Park H.-J."/>
            <person name="Ramirez L."/>
            <person name="Alfaro M."/>
            <person name="Sun H."/>
            <person name="Tritt A."/>
            <person name="Yoshinaga Y."/>
            <person name="Zwiers L.-H."/>
            <person name="Turgeon B."/>
            <person name="Goodwin S."/>
            <person name="Spatafora J."/>
            <person name="Crous P."/>
            <person name="Grigoriev I."/>
        </authorList>
    </citation>
    <scope>NUCLEOTIDE SEQUENCE</scope>
    <source>
        <strain evidence="1">CBS 130266</strain>
    </source>
</reference>
<comment type="caution">
    <text evidence="1">The sequence shown here is derived from an EMBL/GenBank/DDBJ whole genome shotgun (WGS) entry which is preliminary data.</text>
</comment>
<dbReference type="EMBL" id="MU007013">
    <property type="protein sequence ID" value="KAF2435329.1"/>
    <property type="molecule type" value="Genomic_DNA"/>
</dbReference>
<proteinExistence type="predicted"/>
<dbReference type="AlphaFoldDB" id="A0A9P4P293"/>
<evidence type="ECO:0000313" key="2">
    <source>
        <dbReference type="Proteomes" id="UP000800235"/>
    </source>
</evidence>
<name>A0A9P4P293_9PEZI</name>
<dbReference type="Proteomes" id="UP000800235">
    <property type="component" value="Unassembled WGS sequence"/>
</dbReference>
<sequence>MTSRSFPICCAAFRTSGQRAVGNPAKIPKQVASFLNWAVKNPRSTSPISSLSEQPFAIEVLDVKGNRKQCYFPGSRAQKGTEQAFKPTVFAPLEFHNNFFRQGKPVNLDICPDCKRTIVVKLYSRGPPKIDLDNLGGEWALVDNEEADTDNDWVLL</sequence>